<reference evidence="2" key="1">
    <citation type="submission" date="2014-12" db="EMBL/GenBank/DDBJ databases">
        <title>Insight into the proteome of Arion vulgaris.</title>
        <authorList>
            <person name="Aradska J."/>
            <person name="Bulat T."/>
            <person name="Smidak R."/>
            <person name="Sarate P."/>
            <person name="Gangsoo J."/>
            <person name="Sialana F."/>
            <person name="Bilban M."/>
            <person name="Lubec G."/>
        </authorList>
    </citation>
    <scope>NUCLEOTIDE SEQUENCE</scope>
    <source>
        <tissue evidence="2">Skin</tissue>
    </source>
</reference>
<dbReference type="GO" id="GO:0007018">
    <property type="term" value="P:microtubule-based movement"/>
    <property type="evidence" value="ECO:0007669"/>
    <property type="project" value="InterPro"/>
</dbReference>
<dbReference type="AlphaFoldDB" id="A0A0B6Z4P8"/>
<dbReference type="Pfam" id="PF12777">
    <property type="entry name" value="MT"/>
    <property type="match status" value="1"/>
</dbReference>
<dbReference type="GO" id="GO:0030286">
    <property type="term" value="C:dynein complex"/>
    <property type="evidence" value="ECO:0007669"/>
    <property type="project" value="InterPro"/>
</dbReference>
<dbReference type="GO" id="GO:0051959">
    <property type="term" value="F:dynein light intermediate chain binding"/>
    <property type="evidence" value="ECO:0007669"/>
    <property type="project" value="InterPro"/>
</dbReference>
<accession>A0A0B6Z4P8</accession>
<evidence type="ECO:0000313" key="2">
    <source>
        <dbReference type="EMBL" id="CEK62866.1"/>
    </source>
</evidence>
<dbReference type="Gene3D" id="1.20.920.20">
    <property type="match status" value="1"/>
</dbReference>
<feature type="domain" description="Dynein heavy chain coiled coil stalk" evidence="1">
    <location>
        <begin position="19"/>
        <end position="130"/>
    </location>
</feature>
<dbReference type="GO" id="GO:0045505">
    <property type="term" value="F:dynein intermediate chain binding"/>
    <property type="evidence" value="ECO:0007669"/>
    <property type="project" value="InterPro"/>
</dbReference>
<dbReference type="EMBL" id="HACG01016001">
    <property type="protein sequence ID" value="CEK62866.1"/>
    <property type="molecule type" value="Transcribed_RNA"/>
</dbReference>
<name>A0A0B6Z4P8_9EUPU</name>
<sequence>LKENYRQALHKCKSQEDLIIQLQVPLEKLRKSTQTEFDKVNPVYEAAAKVLDKLDYGAIEELRSYHSPPEGVKFVMNAVCLLFGRPQTWEDAKSLMVGTGFFQELIFYKKDNIPGEVLTELRAYVINPHF</sequence>
<feature type="non-terminal residue" evidence="2">
    <location>
        <position position="130"/>
    </location>
</feature>
<gene>
    <name evidence="2" type="primary">ORF46354</name>
</gene>
<dbReference type="InterPro" id="IPR026983">
    <property type="entry name" value="DHC"/>
</dbReference>
<protein>
    <recommendedName>
        <fullName evidence="1">Dynein heavy chain coiled coil stalk domain-containing protein</fullName>
    </recommendedName>
</protein>
<dbReference type="PANTHER" id="PTHR45703:SF36">
    <property type="entry name" value="DYNEIN HEAVY CHAIN, CYTOPLASMIC"/>
    <property type="match status" value="1"/>
</dbReference>
<dbReference type="InterPro" id="IPR024743">
    <property type="entry name" value="Dynein_HC_stalk"/>
</dbReference>
<organism evidence="2">
    <name type="scientific">Arion vulgaris</name>
    <dbReference type="NCBI Taxonomy" id="1028688"/>
    <lineage>
        <taxon>Eukaryota</taxon>
        <taxon>Metazoa</taxon>
        <taxon>Spiralia</taxon>
        <taxon>Lophotrochozoa</taxon>
        <taxon>Mollusca</taxon>
        <taxon>Gastropoda</taxon>
        <taxon>Heterobranchia</taxon>
        <taxon>Euthyneura</taxon>
        <taxon>Panpulmonata</taxon>
        <taxon>Eupulmonata</taxon>
        <taxon>Stylommatophora</taxon>
        <taxon>Helicina</taxon>
        <taxon>Arionoidea</taxon>
        <taxon>Arionidae</taxon>
        <taxon>Arion</taxon>
    </lineage>
</organism>
<evidence type="ECO:0000259" key="1">
    <source>
        <dbReference type="Pfam" id="PF12777"/>
    </source>
</evidence>
<feature type="non-terminal residue" evidence="2">
    <location>
        <position position="1"/>
    </location>
</feature>
<proteinExistence type="predicted"/>
<dbReference type="PANTHER" id="PTHR45703">
    <property type="entry name" value="DYNEIN HEAVY CHAIN"/>
    <property type="match status" value="1"/>
</dbReference>